<evidence type="ECO:0000313" key="4">
    <source>
        <dbReference type="Proteomes" id="UP001589858"/>
    </source>
</evidence>
<dbReference type="Gene3D" id="2.40.10.220">
    <property type="entry name" value="predicted glycosyltransferase like domains"/>
    <property type="match status" value="1"/>
</dbReference>
<evidence type="ECO:0000256" key="1">
    <source>
        <dbReference type="SAM" id="MobiDB-lite"/>
    </source>
</evidence>
<keyword evidence="4" id="KW-1185">Reference proteome</keyword>
<organism evidence="3 4">
    <name type="scientific">Novosphingobium clariflavum</name>
    <dbReference type="NCBI Taxonomy" id="2029884"/>
    <lineage>
        <taxon>Bacteria</taxon>
        <taxon>Pseudomonadati</taxon>
        <taxon>Pseudomonadota</taxon>
        <taxon>Alphaproteobacteria</taxon>
        <taxon>Sphingomonadales</taxon>
        <taxon>Sphingomonadaceae</taxon>
        <taxon>Novosphingobium</taxon>
    </lineage>
</organism>
<comment type="caution">
    <text evidence="3">The sequence shown here is derived from an EMBL/GenBank/DDBJ whole genome shotgun (WGS) entry which is preliminary data.</text>
</comment>
<reference evidence="3 4" key="1">
    <citation type="submission" date="2024-09" db="EMBL/GenBank/DDBJ databases">
        <authorList>
            <person name="Sun Q."/>
            <person name="Mori K."/>
        </authorList>
    </citation>
    <scope>NUCLEOTIDE SEQUENCE [LARGE SCALE GENOMIC DNA]</scope>
    <source>
        <strain evidence="3 4">CICC 11035S</strain>
    </source>
</reference>
<dbReference type="RefSeq" id="WP_267220975.1">
    <property type="nucleotide sequence ID" value="NZ_JAPCWC010000008.1"/>
</dbReference>
<dbReference type="Proteomes" id="UP001589858">
    <property type="component" value="Unassembled WGS sequence"/>
</dbReference>
<proteinExistence type="predicted"/>
<feature type="compositionally biased region" description="Polar residues" evidence="1">
    <location>
        <begin position="1"/>
        <end position="13"/>
    </location>
</feature>
<dbReference type="SUPFAM" id="SSF141371">
    <property type="entry name" value="PilZ domain-like"/>
    <property type="match status" value="1"/>
</dbReference>
<feature type="region of interest" description="Disordered" evidence="1">
    <location>
        <begin position="1"/>
        <end position="22"/>
    </location>
</feature>
<dbReference type="EMBL" id="JBHLTM010000086">
    <property type="protein sequence ID" value="MFC0687474.1"/>
    <property type="molecule type" value="Genomic_DNA"/>
</dbReference>
<dbReference type="InterPro" id="IPR009875">
    <property type="entry name" value="PilZ_domain"/>
</dbReference>
<protein>
    <submittedName>
        <fullName evidence="3">PilZ domain-containing protein</fullName>
    </submittedName>
</protein>
<evidence type="ECO:0000259" key="2">
    <source>
        <dbReference type="Pfam" id="PF07238"/>
    </source>
</evidence>
<accession>A0ABV6SF75</accession>
<dbReference type="Pfam" id="PF07238">
    <property type="entry name" value="PilZ"/>
    <property type="match status" value="1"/>
</dbReference>
<evidence type="ECO:0000313" key="3">
    <source>
        <dbReference type="EMBL" id="MFC0687474.1"/>
    </source>
</evidence>
<gene>
    <name evidence="3" type="ORF">ACFFF8_23065</name>
</gene>
<sequence>MTEAPTGSQFSSGGAQGVDRGRRARSRLRVRLPVRVVTRTQTKVGILADLSQSGAKIATDALLKVGGEVLLEWGKFEAFGEVVWTRGQYCGVAFFDPISEGILLGTRALDDNAHLPRDTDLLRQAARNWVQGGSSL</sequence>
<name>A0ABV6SF75_9SPHN</name>
<feature type="domain" description="PilZ" evidence="2">
    <location>
        <begin position="22"/>
        <end position="100"/>
    </location>
</feature>